<dbReference type="Gene3D" id="3.40.720.10">
    <property type="entry name" value="Alkaline Phosphatase, subunit A"/>
    <property type="match status" value="1"/>
</dbReference>
<comment type="caution">
    <text evidence="1">The sequence shown here is derived from an EMBL/GenBank/DDBJ whole genome shotgun (WGS) entry which is preliminary data.</text>
</comment>
<reference evidence="1" key="1">
    <citation type="journal article" date="2014" name="Front. Microbiol.">
        <title>High frequency of phylogenetically diverse reductive dehalogenase-homologous genes in deep subseafloor sedimentary metagenomes.</title>
        <authorList>
            <person name="Kawai M."/>
            <person name="Futagami T."/>
            <person name="Toyoda A."/>
            <person name="Takaki Y."/>
            <person name="Nishi S."/>
            <person name="Hori S."/>
            <person name="Arai W."/>
            <person name="Tsubouchi T."/>
            <person name="Morono Y."/>
            <person name="Uchiyama I."/>
            <person name="Ito T."/>
            <person name="Fujiyama A."/>
            <person name="Inagaki F."/>
            <person name="Takami H."/>
        </authorList>
    </citation>
    <scope>NUCLEOTIDE SEQUENCE</scope>
    <source>
        <strain evidence="1">Expedition CK06-06</strain>
    </source>
</reference>
<evidence type="ECO:0008006" key="2">
    <source>
        <dbReference type="Google" id="ProtNLM"/>
    </source>
</evidence>
<sequence>SQLKNKGKYKNIIPLYYQKMDEVIGKVIRLTNKNTPLLVLSDHGFGPFDWEINLNTWLKQNGFLYLKSGSTSPELYENVDWSKTTAFAAGFNSVYLNAKGRENQGIVEQKNREKVIKKIKAGLKNLKNTFNKKSVIKNVYSRKDLNIPENIDAPDLIVGYYQGFRSSWETAVGAAPEKTIKKRTAKWSGDHLFDASEVPGVIFSNKKLELKNPFIGDIMPFVLKKLKAYQ</sequence>
<gene>
    <name evidence="1" type="ORF">S01H1_34897</name>
</gene>
<dbReference type="AlphaFoldDB" id="X0V489"/>
<name>X0V489_9ZZZZ</name>
<dbReference type="InterPro" id="IPR017850">
    <property type="entry name" value="Alkaline_phosphatase_core_sf"/>
</dbReference>
<dbReference type="EMBL" id="BARS01021763">
    <property type="protein sequence ID" value="GAG07338.1"/>
    <property type="molecule type" value="Genomic_DNA"/>
</dbReference>
<evidence type="ECO:0000313" key="1">
    <source>
        <dbReference type="EMBL" id="GAG07338.1"/>
    </source>
</evidence>
<dbReference type="InterPro" id="IPR002591">
    <property type="entry name" value="Phosphodiest/P_Trfase"/>
</dbReference>
<feature type="non-terminal residue" evidence="1">
    <location>
        <position position="1"/>
    </location>
</feature>
<organism evidence="1">
    <name type="scientific">marine sediment metagenome</name>
    <dbReference type="NCBI Taxonomy" id="412755"/>
    <lineage>
        <taxon>unclassified sequences</taxon>
        <taxon>metagenomes</taxon>
        <taxon>ecological metagenomes</taxon>
    </lineage>
</organism>
<accession>X0V489</accession>
<protein>
    <recommendedName>
        <fullName evidence="2">Type I phosphodiesterase/nucleotide pyrophosphatase</fullName>
    </recommendedName>
</protein>
<dbReference type="SUPFAM" id="SSF53649">
    <property type="entry name" value="Alkaline phosphatase-like"/>
    <property type="match status" value="1"/>
</dbReference>
<dbReference type="Pfam" id="PF01663">
    <property type="entry name" value="Phosphodiest"/>
    <property type="match status" value="1"/>
</dbReference>
<proteinExistence type="predicted"/>